<dbReference type="AlphaFoldDB" id="A0A6A6UQY1"/>
<organism evidence="2 3">
    <name type="scientific">Microthyrium microscopicum</name>
    <dbReference type="NCBI Taxonomy" id="703497"/>
    <lineage>
        <taxon>Eukaryota</taxon>
        <taxon>Fungi</taxon>
        <taxon>Dikarya</taxon>
        <taxon>Ascomycota</taxon>
        <taxon>Pezizomycotina</taxon>
        <taxon>Dothideomycetes</taxon>
        <taxon>Dothideomycetes incertae sedis</taxon>
        <taxon>Microthyriales</taxon>
        <taxon>Microthyriaceae</taxon>
        <taxon>Microthyrium</taxon>
    </lineage>
</organism>
<reference evidence="2" key="1">
    <citation type="journal article" date="2020" name="Stud. Mycol.">
        <title>101 Dothideomycetes genomes: a test case for predicting lifestyles and emergence of pathogens.</title>
        <authorList>
            <person name="Haridas S."/>
            <person name="Albert R."/>
            <person name="Binder M."/>
            <person name="Bloem J."/>
            <person name="Labutti K."/>
            <person name="Salamov A."/>
            <person name="Andreopoulos B."/>
            <person name="Baker S."/>
            <person name="Barry K."/>
            <person name="Bills G."/>
            <person name="Bluhm B."/>
            <person name="Cannon C."/>
            <person name="Castanera R."/>
            <person name="Culley D."/>
            <person name="Daum C."/>
            <person name="Ezra D."/>
            <person name="Gonzalez J."/>
            <person name="Henrissat B."/>
            <person name="Kuo A."/>
            <person name="Liang C."/>
            <person name="Lipzen A."/>
            <person name="Lutzoni F."/>
            <person name="Magnuson J."/>
            <person name="Mondo S."/>
            <person name="Nolan M."/>
            <person name="Ohm R."/>
            <person name="Pangilinan J."/>
            <person name="Park H.-J."/>
            <person name="Ramirez L."/>
            <person name="Alfaro M."/>
            <person name="Sun H."/>
            <person name="Tritt A."/>
            <person name="Yoshinaga Y."/>
            <person name="Zwiers L.-H."/>
            <person name="Turgeon B."/>
            <person name="Goodwin S."/>
            <person name="Spatafora J."/>
            <person name="Crous P."/>
            <person name="Grigoriev I."/>
        </authorList>
    </citation>
    <scope>NUCLEOTIDE SEQUENCE</scope>
    <source>
        <strain evidence="2">CBS 115976</strain>
    </source>
</reference>
<accession>A0A6A6UQY1</accession>
<dbReference type="EMBL" id="MU004231">
    <property type="protein sequence ID" value="KAF2673807.1"/>
    <property type="molecule type" value="Genomic_DNA"/>
</dbReference>
<evidence type="ECO:0000313" key="2">
    <source>
        <dbReference type="EMBL" id="KAF2673807.1"/>
    </source>
</evidence>
<gene>
    <name evidence="2" type="ORF">BT63DRAFT_410765</name>
</gene>
<protein>
    <submittedName>
        <fullName evidence="2">Uncharacterized protein</fullName>
    </submittedName>
</protein>
<dbReference type="Proteomes" id="UP000799302">
    <property type="component" value="Unassembled WGS sequence"/>
</dbReference>
<feature type="transmembrane region" description="Helical" evidence="1">
    <location>
        <begin position="74"/>
        <end position="101"/>
    </location>
</feature>
<evidence type="ECO:0000313" key="3">
    <source>
        <dbReference type="Proteomes" id="UP000799302"/>
    </source>
</evidence>
<keyword evidence="1" id="KW-0812">Transmembrane</keyword>
<name>A0A6A6UQY1_9PEZI</name>
<feature type="transmembrane region" description="Helical" evidence="1">
    <location>
        <begin position="35"/>
        <end position="54"/>
    </location>
</feature>
<keyword evidence="1" id="KW-1133">Transmembrane helix</keyword>
<sequence>MPYSLASSTATLVRGTFHLSVPRARGQARFWTKIFAFWTIALVITNVLFFLTYATVSFFHAANVNALRAFLGAVVIWCWLGMALGMCACAGMCVGAGGLGCGCCRRRKEQMVDTLPPPVPQHMASVQASQGHRRWTAPSLNRQNIPPPLQTPIYDSFAQATRAQGPPMQNARWSGPGPMVDEVLSPLWDHVRN</sequence>
<proteinExistence type="predicted"/>
<keyword evidence="1" id="KW-0472">Membrane</keyword>
<evidence type="ECO:0000256" key="1">
    <source>
        <dbReference type="SAM" id="Phobius"/>
    </source>
</evidence>
<keyword evidence="3" id="KW-1185">Reference proteome</keyword>